<reference evidence="2" key="1">
    <citation type="submission" date="2020-03" db="EMBL/GenBank/DDBJ databases">
        <title>The deep terrestrial virosphere.</title>
        <authorList>
            <person name="Holmfeldt K."/>
            <person name="Nilsson E."/>
            <person name="Simone D."/>
            <person name="Lopez-Fernandez M."/>
            <person name="Wu X."/>
            <person name="de Brujin I."/>
            <person name="Lundin D."/>
            <person name="Andersson A."/>
            <person name="Bertilsson S."/>
            <person name="Dopson M."/>
        </authorList>
    </citation>
    <scope>NUCLEOTIDE SEQUENCE</scope>
    <source>
        <strain evidence="3">MM415A00922</strain>
        <strain evidence="2">TM448A00944</strain>
        <strain evidence="4">TM448B03639</strain>
    </source>
</reference>
<dbReference type="EMBL" id="MT142374">
    <property type="protein sequence ID" value="QJA79253.1"/>
    <property type="molecule type" value="Genomic_DNA"/>
</dbReference>
<dbReference type="AlphaFoldDB" id="A0A6H1ZM77"/>
<keyword evidence="1" id="KW-0175">Coiled coil</keyword>
<proteinExistence type="predicted"/>
<evidence type="ECO:0000313" key="4">
    <source>
        <dbReference type="EMBL" id="QJI02791.1"/>
    </source>
</evidence>
<dbReference type="EMBL" id="MT144083">
    <property type="protein sequence ID" value="QJA48427.1"/>
    <property type="molecule type" value="Genomic_DNA"/>
</dbReference>
<name>A0A6H1ZM77_9ZZZZ</name>
<evidence type="ECO:0000313" key="3">
    <source>
        <dbReference type="EMBL" id="QJA79253.1"/>
    </source>
</evidence>
<organism evidence="2">
    <name type="scientific">viral metagenome</name>
    <dbReference type="NCBI Taxonomy" id="1070528"/>
    <lineage>
        <taxon>unclassified sequences</taxon>
        <taxon>metagenomes</taxon>
        <taxon>organismal metagenomes</taxon>
    </lineage>
</organism>
<evidence type="ECO:0000313" key="2">
    <source>
        <dbReference type="EMBL" id="QJA48427.1"/>
    </source>
</evidence>
<gene>
    <name evidence="3" type="ORF">MM415A00922_0004</name>
    <name evidence="2" type="ORF">TM448A00944_0019</name>
    <name evidence="4" type="ORF">TM448B03639_0004</name>
</gene>
<accession>A0A6H1ZM77</accession>
<feature type="coiled-coil region" evidence="1">
    <location>
        <begin position="76"/>
        <end position="110"/>
    </location>
</feature>
<evidence type="ECO:0000256" key="1">
    <source>
        <dbReference type="SAM" id="Coils"/>
    </source>
</evidence>
<protein>
    <submittedName>
        <fullName evidence="2">Uncharacterized protein</fullName>
    </submittedName>
</protein>
<dbReference type="EMBL" id="MT145031">
    <property type="protein sequence ID" value="QJI02791.1"/>
    <property type="molecule type" value="Genomic_DNA"/>
</dbReference>
<sequence>MKKLLLIALIVLIPTISFGGEEEVTYSKPVYKAITQNGRVTSIEDVIVEESVTITKSRVWTLGEIRDMIYYFNSKKESVKEQIEFWKKAYDAAEKEAKKVRLQIEGETNL</sequence>